<dbReference type="InterPro" id="IPR036291">
    <property type="entry name" value="NAD(P)-bd_dom_sf"/>
</dbReference>
<gene>
    <name evidence="3" type="ORF">AAY42_01830</name>
</gene>
<dbReference type="CDD" id="cd05233">
    <property type="entry name" value="SDR_c"/>
    <property type="match status" value="1"/>
</dbReference>
<dbReference type="RefSeq" id="WP_055392307.1">
    <property type="nucleotide sequence ID" value="NZ_LCTZ01000002.1"/>
</dbReference>
<evidence type="ECO:0000256" key="1">
    <source>
        <dbReference type="ARBA" id="ARBA00006484"/>
    </source>
</evidence>
<dbReference type="InterPro" id="IPR002347">
    <property type="entry name" value="SDR_fam"/>
</dbReference>
<dbReference type="GO" id="GO:0016491">
    <property type="term" value="F:oxidoreductase activity"/>
    <property type="evidence" value="ECO:0007669"/>
    <property type="project" value="UniProtKB-KW"/>
</dbReference>
<dbReference type="OrthoDB" id="9804104at2"/>
<keyword evidence="2" id="KW-0560">Oxidoreductase</keyword>
<evidence type="ECO:0008006" key="5">
    <source>
        <dbReference type="Google" id="ProtNLM"/>
    </source>
</evidence>
<dbReference type="AlphaFoldDB" id="A0A0Q1DJ48"/>
<dbReference type="PANTHER" id="PTHR43669">
    <property type="entry name" value="5-KETO-D-GLUCONATE 5-REDUCTASE"/>
    <property type="match status" value="1"/>
</dbReference>
<dbReference type="PRINTS" id="PR00081">
    <property type="entry name" value="GDHRDH"/>
</dbReference>
<dbReference type="Pfam" id="PF13561">
    <property type="entry name" value="adh_short_C2"/>
    <property type="match status" value="1"/>
</dbReference>
<dbReference type="SUPFAM" id="SSF51735">
    <property type="entry name" value="NAD(P)-binding Rossmann-fold domains"/>
    <property type="match status" value="1"/>
</dbReference>
<dbReference type="PANTHER" id="PTHR43669:SF3">
    <property type="entry name" value="ALCOHOL DEHYDROGENASE, PUTATIVE (AFU_ORTHOLOGUE AFUA_3G03445)-RELATED"/>
    <property type="match status" value="1"/>
</dbReference>
<comment type="caution">
    <text evidence="3">The sequence shown here is derived from an EMBL/GenBank/DDBJ whole genome shotgun (WGS) entry which is preliminary data.</text>
</comment>
<dbReference type="STRING" id="346185.AAY42_01830"/>
<accession>A0A0Q1DJ48</accession>
<dbReference type="EMBL" id="LCTZ01000002">
    <property type="protein sequence ID" value="KQC28770.1"/>
    <property type="molecule type" value="Genomic_DNA"/>
</dbReference>
<protein>
    <recommendedName>
        <fullName evidence="5">Short-chain dehydrogenase</fullName>
    </recommendedName>
</protein>
<comment type="similarity">
    <text evidence="1">Belongs to the short-chain dehydrogenases/reductases (SDR) family.</text>
</comment>
<name>A0A0Q1DJ48_9FLAO</name>
<dbReference type="Gene3D" id="3.40.50.720">
    <property type="entry name" value="NAD(P)-binding Rossmann-like Domain"/>
    <property type="match status" value="1"/>
</dbReference>
<keyword evidence="4" id="KW-1185">Reference proteome</keyword>
<evidence type="ECO:0000313" key="4">
    <source>
        <dbReference type="Proteomes" id="UP000050827"/>
    </source>
</evidence>
<proteinExistence type="inferred from homology"/>
<dbReference type="PATRIC" id="fig|1547436.3.peg.382"/>
<sequence>MNNQLLTNKNALVFGAKGALGVQVSKALKMQGATIYMSDINVNGIAEESALGQVRKLDTLDEAAVLEYFDWFKKENVNVDIVINLSASNPAEYNHGKPAMEVSLEQFMIPLKSTTACQFLTAKAAYSIMSKQGQGVIIFITSTLAKVGSPWSPALTASHAATEGLLKSLANEWGPEGVRVIGVRTEAMPDSPTIDYTFTTMGLNMGISRDEMQQFIVENKTAMKKLPSTENTANVVVLAASELASYMTGTVINQSVGHILE</sequence>
<reference evidence="3 4" key="1">
    <citation type="submission" date="2015-04" db="EMBL/GenBank/DDBJ databases">
        <title>Complete genome of flavobacterium.</title>
        <authorList>
            <person name="Kwon Y.M."/>
            <person name="Kim S.-J."/>
        </authorList>
    </citation>
    <scope>NUCLEOTIDE SEQUENCE [LARGE SCALE GENOMIC DNA]</scope>
    <source>
        <strain evidence="3 4">DK169</strain>
    </source>
</reference>
<organism evidence="3 4">
    <name type="scientific">Flagellimonas eckloniae</name>
    <dbReference type="NCBI Taxonomy" id="346185"/>
    <lineage>
        <taxon>Bacteria</taxon>
        <taxon>Pseudomonadati</taxon>
        <taxon>Bacteroidota</taxon>
        <taxon>Flavobacteriia</taxon>
        <taxon>Flavobacteriales</taxon>
        <taxon>Flavobacteriaceae</taxon>
        <taxon>Flagellimonas</taxon>
    </lineage>
</organism>
<dbReference type="Proteomes" id="UP000050827">
    <property type="component" value="Unassembled WGS sequence"/>
</dbReference>
<evidence type="ECO:0000313" key="3">
    <source>
        <dbReference type="EMBL" id="KQC28770.1"/>
    </source>
</evidence>
<evidence type="ECO:0000256" key="2">
    <source>
        <dbReference type="ARBA" id="ARBA00023002"/>
    </source>
</evidence>